<evidence type="ECO:0000256" key="1">
    <source>
        <dbReference type="ARBA" id="ARBA00022574"/>
    </source>
</evidence>
<name>A0A0C2W1Z2_AMAMK</name>
<dbReference type="Pfam" id="PF24883">
    <property type="entry name" value="NPHP3_N"/>
    <property type="match status" value="1"/>
</dbReference>
<dbReference type="PROSITE" id="PS50294">
    <property type="entry name" value="WD_REPEATS_REGION"/>
    <property type="match status" value="1"/>
</dbReference>
<feature type="repeat" description="WD" evidence="3">
    <location>
        <begin position="1164"/>
        <end position="1196"/>
    </location>
</feature>
<accession>A0A0C2W1Z2</accession>
<feature type="repeat" description="WD" evidence="3">
    <location>
        <begin position="1088"/>
        <end position="1113"/>
    </location>
</feature>
<dbReference type="Pfam" id="PF00400">
    <property type="entry name" value="WD40"/>
    <property type="match status" value="4"/>
</dbReference>
<dbReference type="SUPFAM" id="SSF50978">
    <property type="entry name" value="WD40 repeat-like"/>
    <property type="match status" value="2"/>
</dbReference>
<evidence type="ECO:0000313" key="7">
    <source>
        <dbReference type="Proteomes" id="UP000054549"/>
    </source>
</evidence>
<dbReference type="InterPro" id="IPR036322">
    <property type="entry name" value="WD40_repeat_dom_sf"/>
</dbReference>
<dbReference type="GO" id="GO:0005634">
    <property type="term" value="C:nucleus"/>
    <property type="evidence" value="ECO:0007669"/>
    <property type="project" value="TreeGrafter"/>
</dbReference>
<keyword evidence="1 3" id="KW-0853">WD repeat</keyword>
<dbReference type="InterPro" id="IPR011044">
    <property type="entry name" value="Quino_amine_DH_bsu"/>
</dbReference>
<keyword evidence="2" id="KW-0677">Repeat</keyword>
<dbReference type="InterPro" id="IPR015943">
    <property type="entry name" value="WD40/YVTN_repeat-like_dom_sf"/>
</dbReference>
<feature type="compositionally biased region" description="Low complexity" evidence="4">
    <location>
        <begin position="1"/>
        <end position="13"/>
    </location>
</feature>
<keyword evidence="7" id="KW-1185">Reference proteome</keyword>
<proteinExistence type="predicted"/>
<dbReference type="HOGENOM" id="CLU_000288_6_19_1"/>
<reference evidence="6 7" key="1">
    <citation type="submission" date="2014-04" db="EMBL/GenBank/DDBJ databases">
        <title>Evolutionary Origins and Diversification of the Mycorrhizal Mutualists.</title>
        <authorList>
            <consortium name="DOE Joint Genome Institute"/>
            <consortium name="Mycorrhizal Genomics Consortium"/>
            <person name="Kohler A."/>
            <person name="Kuo A."/>
            <person name="Nagy L.G."/>
            <person name="Floudas D."/>
            <person name="Copeland A."/>
            <person name="Barry K.W."/>
            <person name="Cichocki N."/>
            <person name="Veneault-Fourrey C."/>
            <person name="LaButti K."/>
            <person name="Lindquist E.A."/>
            <person name="Lipzen A."/>
            <person name="Lundell T."/>
            <person name="Morin E."/>
            <person name="Murat C."/>
            <person name="Riley R."/>
            <person name="Ohm R."/>
            <person name="Sun H."/>
            <person name="Tunlid A."/>
            <person name="Henrissat B."/>
            <person name="Grigoriev I.V."/>
            <person name="Hibbett D.S."/>
            <person name="Martin F."/>
        </authorList>
    </citation>
    <scope>NUCLEOTIDE SEQUENCE [LARGE SCALE GENOMIC DNA]</scope>
    <source>
        <strain evidence="6 7">Koide BX008</strain>
    </source>
</reference>
<evidence type="ECO:0000256" key="4">
    <source>
        <dbReference type="SAM" id="MobiDB-lite"/>
    </source>
</evidence>
<dbReference type="InterPro" id="IPR019775">
    <property type="entry name" value="WD40_repeat_CS"/>
</dbReference>
<dbReference type="PROSITE" id="PS50837">
    <property type="entry name" value="NACHT"/>
    <property type="match status" value="1"/>
</dbReference>
<dbReference type="Gene3D" id="3.40.50.300">
    <property type="entry name" value="P-loop containing nucleotide triphosphate hydrolases"/>
    <property type="match status" value="1"/>
</dbReference>
<dbReference type="OrthoDB" id="1935146at2759"/>
<dbReference type="InterPro" id="IPR027417">
    <property type="entry name" value="P-loop_NTPase"/>
</dbReference>
<sequence>MSASASKSLSKSGSSHKRKKSEEGDIQRKRPSTASRPQFVDRFTEEVRDARSREAGDGGDPGISIDSPLPSQVPPIISEHPFMNRGNAQSREAGAGVDPDLPIPTEASTVATETPSIGMFQGSSNFQISNTNITTIGGDATIIRFGDGQFTEVQRNLICDYIATLAALPGIHDSLKEHALIQLIINLPRAEAVFNDYQNKKKSGPCFEGTRVALLREMANWATGADESRMYILSGLAGIGKSTVAYTIASRAADLNLLGASFFFSRDEADRNNAKRLFTTIAYQLCVYDESFAKAIGDALGTKCGSAATTKDPQEQLQVLILDPLRSIVQSRDRPILVVVDALDECDKDDVSAVVEGLSQLVRDLPSFKVILTTRPIPYLDDFLVNQGRHKLFHLQDIEDKVVDSDIRLYLKHNLSLEKVRKRFRRRQWGASDEQINTLVRAAGRLFIIASTAVRYILDESVSNPAAQMQELLRACAQDHTPFKDLDHFYTIILRNVVPANCDNQIIVSRYQSIMGAIVCASRPLPISTLAHLIDMDVEDIHTMLEKLQSVILLGDDDVPRVYHKSFPDYLTDQARCKDPYLRIDSKTGHTQMAKCCFNIMNKHLKYNVLDFGNVARFMSNEDGLKEDRVTDERLEEKIPQHLRYACVYWANHLKVANTEDTELITRLEKFVDEHTLHWLEVLSLIGNLASAHRAIRVVITHLKSASSDLHELLSDALRFISKFYEIVDRSALHTYHSALPFSPTDSLLYRRYIRETEHNTCCIDGGPEKWDALVAILNLGNKVYDIKFSLDSTLLVSCTKYGHGHPGTLKIWDAATGTPISTIPGDGFAVTNDFSTVASSSNNIIMYYNVDGSTRGTMITTSSTIEALALSESSRVAAALSDGTVWLWESRNAELICSFDGFARYIWSFDGFARYSRRSLLQFSPTGTRLTYMSANGIVKLLDGISGRFIADLRCGSPHAFEFSGDGSRIASLSLDRGLTLWNTESGGLIGTITLTDLRVTHMHRVLAISPNGSLLAISDLLTVTLWSENRDHLAKIEVLELGLTWSMAFSLDNVLAIGIRFGGIKLYNTNTHSFISTLSCNQDHSALAFSPDCTRLAGGNNNGNVYLWDIRGIDTSRPPSQELEAAAVTAIALSRDCSRLACGFKDGTVELWETSPTKRRIASHQCSRISDVEFGPDGRLFASGSIDGTINLWNGGDGSLHGTLKARYGLVAVALSNSVLVAAGKDVTLWSLDTLSLIQTLIDKRELGIRAYTASISDDSDLAAIATRWDRVHLFDVVNCKTIATFSAGSTNIRKLTFLSDKSRLVAQTLNNDFLLFDPIHEDVTNRRTLIQLLDTPLWYGVPIQYWYCWADGQHYFSALFPRRQGLVPVLWIPKDIRMGLWTQGSSMIALGCEDGRIILLRLPTSHDG</sequence>
<evidence type="ECO:0000256" key="3">
    <source>
        <dbReference type="PROSITE-ProRule" id="PRU00221"/>
    </source>
</evidence>
<dbReference type="InParanoid" id="A0A0C2W1Z2"/>
<evidence type="ECO:0000256" key="2">
    <source>
        <dbReference type="ARBA" id="ARBA00022737"/>
    </source>
</evidence>
<dbReference type="InterPro" id="IPR056884">
    <property type="entry name" value="NPHP3-like_N"/>
</dbReference>
<feature type="region of interest" description="Disordered" evidence="4">
    <location>
        <begin position="1"/>
        <end position="73"/>
    </location>
</feature>
<evidence type="ECO:0000313" key="6">
    <source>
        <dbReference type="EMBL" id="KIL55122.1"/>
    </source>
</evidence>
<feature type="compositionally biased region" description="Basic and acidic residues" evidence="4">
    <location>
        <begin position="42"/>
        <end position="56"/>
    </location>
</feature>
<organism evidence="6 7">
    <name type="scientific">Amanita muscaria (strain Koide BX008)</name>
    <dbReference type="NCBI Taxonomy" id="946122"/>
    <lineage>
        <taxon>Eukaryota</taxon>
        <taxon>Fungi</taxon>
        <taxon>Dikarya</taxon>
        <taxon>Basidiomycota</taxon>
        <taxon>Agaricomycotina</taxon>
        <taxon>Agaricomycetes</taxon>
        <taxon>Agaricomycetidae</taxon>
        <taxon>Agaricales</taxon>
        <taxon>Pluteineae</taxon>
        <taxon>Amanitaceae</taxon>
        <taxon>Amanita</taxon>
    </lineage>
</organism>
<dbReference type="PANTHER" id="PTHR22847:SF637">
    <property type="entry name" value="WD REPEAT DOMAIN 5B"/>
    <property type="match status" value="1"/>
</dbReference>
<dbReference type="STRING" id="946122.A0A0C2W1Z2"/>
<evidence type="ECO:0000259" key="5">
    <source>
        <dbReference type="PROSITE" id="PS50837"/>
    </source>
</evidence>
<gene>
    <name evidence="6" type="ORF">M378DRAFT_173835</name>
</gene>
<dbReference type="PROSITE" id="PS50082">
    <property type="entry name" value="WD_REPEATS_2"/>
    <property type="match status" value="2"/>
</dbReference>
<dbReference type="SMART" id="SM00320">
    <property type="entry name" value="WD40"/>
    <property type="match status" value="9"/>
</dbReference>
<dbReference type="PROSITE" id="PS00678">
    <property type="entry name" value="WD_REPEATS_1"/>
    <property type="match status" value="1"/>
</dbReference>
<dbReference type="Proteomes" id="UP000054549">
    <property type="component" value="Unassembled WGS sequence"/>
</dbReference>
<feature type="domain" description="NACHT" evidence="5">
    <location>
        <begin position="229"/>
        <end position="376"/>
    </location>
</feature>
<dbReference type="InterPro" id="IPR007111">
    <property type="entry name" value="NACHT_NTPase"/>
</dbReference>
<protein>
    <recommendedName>
        <fullName evidence="5">NACHT domain-containing protein</fullName>
    </recommendedName>
</protein>
<dbReference type="PANTHER" id="PTHR22847">
    <property type="entry name" value="WD40 REPEAT PROTEIN"/>
    <property type="match status" value="1"/>
</dbReference>
<dbReference type="EMBL" id="KN818564">
    <property type="protein sequence ID" value="KIL55122.1"/>
    <property type="molecule type" value="Genomic_DNA"/>
</dbReference>
<dbReference type="SUPFAM" id="SSF50969">
    <property type="entry name" value="YVTN repeat-like/Quinoprotein amine dehydrogenase"/>
    <property type="match status" value="1"/>
</dbReference>
<dbReference type="Gene3D" id="2.130.10.10">
    <property type="entry name" value="YVTN repeat-like/Quinoprotein amine dehydrogenase"/>
    <property type="match status" value="3"/>
</dbReference>
<dbReference type="SUPFAM" id="SSF52540">
    <property type="entry name" value="P-loop containing nucleoside triphosphate hydrolases"/>
    <property type="match status" value="1"/>
</dbReference>
<dbReference type="GO" id="GO:1990234">
    <property type="term" value="C:transferase complex"/>
    <property type="evidence" value="ECO:0007669"/>
    <property type="project" value="UniProtKB-ARBA"/>
</dbReference>
<dbReference type="InterPro" id="IPR001680">
    <property type="entry name" value="WD40_rpt"/>
</dbReference>